<reference evidence="2 3" key="1">
    <citation type="submission" date="2018-10" db="EMBL/GenBank/DDBJ databases">
        <title>Kocuria tytouropygialis sp. nov., isolated from the uropygial gland of an American barn owl (Tyto furcata).</title>
        <authorList>
            <person name="Braun M.S."/>
            <person name="Wang E."/>
            <person name="Zimmermann S."/>
            <person name="Wagner H."/>
            <person name="Wink M."/>
        </authorList>
    </citation>
    <scope>NUCLEOTIDE SEQUENCE [LARGE SCALE GENOMIC DNA]</scope>
    <source>
        <strain evidence="2 3">442</strain>
    </source>
</reference>
<evidence type="ECO:0000313" key="2">
    <source>
        <dbReference type="EMBL" id="RKQ35449.1"/>
    </source>
</evidence>
<feature type="transmembrane region" description="Helical" evidence="1">
    <location>
        <begin position="65"/>
        <end position="85"/>
    </location>
</feature>
<protein>
    <submittedName>
        <fullName evidence="2">Uncharacterized protein</fullName>
    </submittedName>
</protein>
<accession>A0A495A6N2</accession>
<dbReference type="EMBL" id="PNJG02000002">
    <property type="protein sequence ID" value="RKQ35449.1"/>
    <property type="molecule type" value="Genomic_DNA"/>
</dbReference>
<keyword evidence="1" id="KW-1133">Transmembrane helix</keyword>
<name>A0A495A6N2_9MICC</name>
<keyword evidence="1" id="KW-0472">Membrane</keyword>
<feature type="transmembrane region" description="Helical" evidence="1">
    <location>
        <begin position="34"/>
        <end position="59"/>
    </location>
</feature>
<keyword evidence="1" id="KW-0812">Transmembrane</keyword>
<keyword evidence="3" id="KW-1185">Reference proteome</keyword>
<gene>
    <name evidence="2" type="ORF">C1C97_008695</name>
</gene>
<dbReference type="OrthoDB" id="4881062at2"/>
<dbReference type="Proteomes" id="UP000249516">
    <property type="component" value="Unassembled WGS sequence"/>
</dbReference>
<organism evidence="2 3">
    <name type="scientific">Kocuria tytonis</name>
    <dbReference type="NCBI Taxonomy" id="2054280"/>
    <lineage>
        <taxon>Bacteria</taxon>
        <taxon>Bacillati</taxon>
        <taxon>Actinomycetota</taxon>
        <taxon>Actinomycetes</taxon>
        <taxon>Micrococcales</taxon>
        <taxon>Micrococcaceae</taxon>
        <taxon>Kocuria</taxon>
    </lineage>
</organism>
<dbReference type="AlphaFoldDB" id="A0A495A6N2"/>
<comment type="caution">
    <text evidence="2">The sequence shown here is derived from an EMBL/GenBank/DDBJ whole genome shotgun (WGS) entry which is preliminary data.</text>
</comment>
<evidence type="ECO:0000256" key="1">
    <source>
        <dbReference type="SAM" id="Phobius"/>
    </source>
</evidence>
<evidence type="ECO:0000313" key="3">
    <source>
        <dbReference type="Proteomes" id="UP000249516"/>
    </source>
</evidence>
<proteinExistence type="predicted"/>
<sequence>MGHPATGNRNGQSERAAERRREILRADPYYPHTVWRAVVAWLGYFFIFLGFAAFIILLVPDREFGWYYVVYTAVFATGGTGMLFLNRRARVRMLENTGQIPREGDAPGESFRG</sequence>